<comment type="caution">
    <text evidence="2">The sequence shown here is derived from an EMBL/GenBank/DDBJ whole genome shotgun (WGS) entry which is preliminary data.</text>
</comment>
<proteinExistence type="predicted"/>
<organism evidence="2 3">
    <name type="scientific">Cucurbitaria berberidis CBS 394.84</name>
    <dbReference type="NCBI Taxonomy" id="1168544"/>
    <lineage>
        <taxon>Eukaryota</taxon>
        <taxon>Fungi</taxon>
        <taxon>Dikarya</taxon>
        <taxon>Ascomycota</taxon>
        <taxon>Pezizomycotina</taxon>
        <taxon>Dothideomycetes</taxon>
        <taxon>Pleosporomycetidae</taxon>
        <taxon>Pleosporales</taxon>
        <taxon>Pleosporineae</taxon>
        <taxon>Cucurbitariaceae</taxon>
        <taxon>Cucurbitaria</taxon>
    </lineage>
</organism>
<dbReference type="EMBL" id="ML976618">
    <property type="protein sequence ID" value="KAF1842574.1"/>
    <property type="molecule type" value="Genomic_DNA"/>
</dbReference>
<dbReference type="GeneID" id="63844351"/>
<dbReference type="PANTHER" id="PTHR33112">
    <property type="entry name" value="DOMAIN PROTEIN, PUTATIVE-RELATED"/>
    <property type="match status" value="1"/>
</dbReference>
<keyword evidence="3" id="KW-1185">Reference proteome</keyword>
<gene>
    <name evidence="2" type="ORF">K460DRAFT_188419</name>
</gene>
<evidence type="ECO:0000313" key="3">
    <source>
        <dbReference type="Proteomes" id="UP000800039"/>
    </source>
</evidence>
<evidence type="ECO:0000259" key="1">
    <source>
        <dbReference type="Pfam" id="PF06985"/>
    </source>
</evidence>
<dbReference type="RefSeq" id="XP_040785137.1">
    <property type="nucleotide sequence ID" value="XM_040927099.1"/>
</dbReference>
<reference evidence="2" key="1">
    <citation type="submission" date="2020-01" db="EMBL/GenBank/DDBJ databases">
        <authorList>
            <consortium name="DOE Joint Genome Institute"/>
            <person name="Haridas S."/>
            <person name="Albert R."/>
            <person name="Binder M."/>
            <person name="Bloem J."/>
            <person name="Labutti K."/>
            <person name="Salamov A."/>
            <person name="Andreopoulos B."/>
            <person name="Baker S.E."/>
            <person name="Barry K."/>
            <person name="Bills G."/>
            <person name="Bluhm B.H."/>
            <person name="Cannon C."/>
            <person name="Castanera R."/>
            <person name="Culley D.E."/>
            <person name="Daum C."/>
            <person name="Ezra D."/>
            <person name="Gonzalez J.B."/>
            <person name="Henrissat B."/>
            <person name="Kuo A."/>
            <person name="Liang C."/>
            <person name="Lipzen A."/>
            <person name="Lutzoni F."/>
            <person name="Magnuson J."/>
            <person name="Mondo S."/>
            <person name="Nolan M."/>
            <person name="Ohm R."/>
            <person name="Pangilinan J."/>
            <person name="Park H.-J."/>
            <person name="Ramirez L."/>
            <person name="Alfaro M."/>
            <person name="Sun H."/>
            <person name="Tritt A."/>
            <person name="Yoshinaga Y."/>
            <person name="Zwiers L.-H."/>
            <person name="Turgeon B.G."/>
            <person name="Goodwin S.B."/>
            <person name="Spatafora J.W."/>
            <person name="Crous P.W."/>
            <person name="Grigoriev I.V."/>
        </authorList>
    </citation>
    <scope>NUCLEOTIDE SEQUENCE</scope>
    <source>
        <strain evidence="2">CBS 394.84</strain>
    </source>
</reference>
<dbReference type="PANTHER" id="PTHR33112:SF1">
    <property type="entry name" value="HETEROKARYON INCOMPATIBILITY DOMAIN-CONTAINING PROTEIN"/>
    <property type="match status" value="1"/>
</dbReference>
<dbReference type="AlphaFoldDB" id="A0A9P4GC88"/>
<dbReference type="OrthoDB" id="5428863at2759"/>
<name>A0A9P4GC88_9PLEO</name>
<dbReference type="InterPro" id="IPR010730">
    <property type="entry name" value="HET"/>
</dbReference>
<feature type="domain" description="Heterokaryon incompatibility" evidence="1">
    <location>
        <begin position="191"/>
        <end position="338"/>
    </location>
</feature>
<sequence>MENTNPEKQFICETCRKIDFSYLLKYPLNSVRDEPHRPGFLLTYTLNCVLCNLLLSPTFPPRMQNRQFGLKSFSFLRNCDWAAADVVPELQDSVQLLAVKHGRPFLRRPEHKYVFCCSADEGAEGPAGGLFVPRMRIRNRWDCELAASWLSNCKERHGSLCNEVPAFIEGLHLIDCEQSCVVKAERESSRWIALSYVWGSRTQPPTDWESNNPHPTTTCGQLPADLPRTIQDAISVTKGLGYRFLWVDEYCVDQTYAAHRDDQISRMDQIYRGADLVIVAAAGQDKTYGLPGVSSTPSSRNKVEIVRLNGITIFSIGQDPKLHIETSKWFTRGWIFQEGWLSKRLLVFTDEQMSYYCQQASWMERLGGPEYITDQAAVNWKRWPVRGSSFQLPLKLYTIRTEGFKQLTFFLSIVQKYSVRELSFESDALRAFSGVMQFLRRSSCSLYNISGLPYLLPEGYNSDEELDLCLEHQLFFSLSWLHTSPPSQRRAMFPSWTWAGWSDGVYWLRFSFRGRPNQRPSLRNVRLESARGIVALPTTLGDPHASDALQALLDSVTAIRFDALVVPAEEIAYGEHTTTDSHDNDKRTILHLEVRGVFSHGWLATSSDFYSCFLPNLVSGTWSCLLLGTMIGSGNHQRFLLVVEWLDGETARRIGGFQTHSNDPEEESRTPFEEGLQWRGVRLI</sequence>
<dbReference type="Proteomes" id="UP000800039">
    <property type="component" value="Unassembled WGS sequence"/>
</dbReference>
<evidence type="ECO:0000313" key="2">
    <source>
        <dbReference type="EMBL" id="KAF1842574.1"/>
    </source>
</evidence>
<dbReference type="Pfam" id="PF06985">
    <property type="entry name" value="HET"/>
    <property type="match status" value="1"/>
</dbReference>
<protein>
    <submittedName>
        <fullName evidence="2">HET-domain-containing protein</fullName>
    </submittedName>
</protein>
<accession>A0A9P4GC88</accession>